<keyword evidence="3" id="KW-1185">Reference proteome</keyword>
<dbReference type="AlphaFoldDB" id="A0A835CP79"/>
<dbReference type="Proteomes" id="UP000639338">
    <property type="component" value="Unassembled WGS sequence"/>
</dbReference>
<dbReference type="InterPro" id="IPR039353">
    <property type="entry name" value="TF_Adf1"/>
</dbReference>
<evidence type="ECO:0000259" key="1">
    <source>
        <dbReference type="PROSITE" id="PS51029"/>
    </source>
</evidence>
<sequence>MDMSEAICDKCGSVILGAYQDDGTLLWEHSCFINHKAVFYEKSGILYVSPRPILLSNTKTTKTERKSKENVTPVKWTLEMQEDFISLVKKNDDLRNYEKLLSQRSSEHTEDLWVDILDNMKANHLEAAGLTVKDLTIKWKSLRNSFSRVKRLKRGSTGSAAPDEPIKKWAHEESMAFLDEVIKPRATSTNLNEDVTTPRGRGKKNIQPQVQLAESLNKIAAQREVKKSENDSCKPFMLKMGSMLDRIKDDKIIEKTLFDIHKLVHDASKQWDEMNTGDDSLI</sequence>
<dbReference type="PANTHER" id="PTHR12243">
    <property type="entry name" value="MADF DOMAIN TRANSCRIPTION FACTOR"/>
    <property type="match status" value="1"/>
</dbReference>
<proteinExistence type="predicted"/>
<reference evidence="2 3" key="1">
    <citation type="submission" date="2020-08" db="EMBL/GenBank/DDBJ databases">
        <title>Aphidius gifuensis genome sequencing and assembly.</title>
        <authorList>
            <person name="Du Z."/>
        </authorList>
    </citation>
    <scope>NUCLEOTIDE SEQUENCE [LARGE SCALE GENOMIC DNA]</scope>
    <source>
        <strain evidence="2">YNYX2018</strain>
        <tissue evidence="2">Adults</tissue>
    </source>
</reference>
<comment type="caution">
    <text evidence="2">The sequence shown here is derived from an EMBL/GenBank/DDBJ whole genome shotgun (WGS) entry which is preliminary data.</text>
</comment>
<dbReference type="InterPro" id="IPR006578">
    <property type="entry name" value="MADF-dom"/>
</dbReference>
<dbReference type="PANTHER" id="PTHR12243:SF67">
    <property type="entry name" value="COREPRESSOR OF PANGOLIN, ISOFORM A-RELATED"/>
    <property type="match status" value="1"/>
</dbReference>
<dbReference type="PROSITE" id="PS51029">
    <property type="entry name" value="MADF"/>
    <property type="match status" value="1"/>
</dbReference>
<evidence type="ECO:0000313" key="3">
    <source>
        <dbReference type="Proteomes" id="UP000639338"/>
    </source>
</evidence>
<dbReference type="Pfam" id="PF10545">
    <property type="entry name" value="MADF_DNA_bdg"/>
    <property type="match status" value="1"/>
</dbReference>
<dbReference type="SMART" id="SM00595">
    <property type="entry name" value="MADF"/>
    <property type="match status" value="1"/>
</dbReference>
<organism evidence="2 3">
    <name type="scientific">Aphidius gifuensis</name>
    <name type="common">Parasitoid wasp</name>
    <dbReference type="NCBI Taxonomy" id="684658"/>
    <lineage>
        <taxon>Eukaryota</taxon>
        <taxon>Metazoa</taxon>
        <taxon>Ecdysozoa</taxon>
        <taxon>Arthropoda</taxon>
        <taxon>Hexapoda</taxon>
        <taxon>Insecta</taxon>
        <taxon>Pterygota</taxon>
        <taxon>Neoptera</taxon>
        <taxon>Endopterygota</taxon>
        <taxon>Hymenoptera</taxon>
        <taxon>Apocrita</taxon>
        <taxon>Ichneumonoidea</taxon>
        <taxon>Braconidae</taxon>
        <taxon>Aphidiinae</taxon>
        <taxon>Aphidius</taxon>
    </lineage>
</organism>
<dbReference type="EMBL" id="JACMRX010000005">
    <property type="protein sequence ID" value="KAF7988893.1"/>
    <property type="molecule type" value="Genomic_DNA"/>
</dbReference>
<evidence type="ECO:0000313" key="2">
    <source>
        <dbReference type="EMBL" id="KAF7988893.1"/>
    </source>
</evidence>
<accession>A0A835CP79</accession>
<name>A0A835CP79_APHGI</name>
<feature type="domain" description="MADF" evidence="1">
    <location>
        <begin position="83"/>
        <end position="183"/>
    </location>
</feature>
<protein>
    <recommendedName>
        <fullName evidence="1">MADF domain-containing protein</fullName>
    </recommendedName>
</protein>
<gene>
    <name evidence="2" type="ORF">HCN44_007203</name>
</gene>